<evidence type="ECO:0000313" key="2">
    <source>
        <dbReference type="EMBL" id="PIT98384.1"/>
    </source>
</evidence>
<dbReference type="Proteomes" id="UP000230731">
    <property type="component" value="Unassembled WGS sequence"/>
</dbReference>
<protein>
    <submittedName>
        <fullName evidence="2">CopG family transcriptional regulator</fullName>
    </submittedName>
</protein>
<dbReference type="Pfam" id="PF01402">
    <property type="entry name" value="RHH_1"/>
    <property type="match status" value="1"/>
</dbReference>
<evidence type="ECO:0000313" key="3">
    <source>
        <dbReference type="Proteomes" id="UP000230731"/>
    </source>
</evidence>
<proteinExistence type="predicted"/>
<name>A0A2M6X055_9BACT</name>
<dbReference type="InterPro" id="IPR010985">
    <property type="entry name" value="Ribbon_hlx_hlx"/>
</dbReference>
<feature type="domain" description="Ribbon-helix-helix protein CopG" evidence="1">
    <location>
        <begin position="4"/>
        <end position="42"/>
    </location>
</feature>
<dbReference type="Gene3D" id="1.10.1220.10">
    <property type="entry name" value="Met repressor-like"/>
    <property type="match status" value="1"/>
</dbReference>
<accession>A0A2M6X055</accession>
<evidence type="ECO:0000259" key="1">
    <source>
        <dbReference type="Pfam" id="PF01402"/>
    </source>
</evidence>
<reference evidence="3" key="1">
    <citation type="submission" date="2017-09" db="EMBL/GenBank/DDBJ databases">
        <title>Depth-based differentiation of microbial function through sediment-hosted aquifers and enrichment of novel symbionts in the deep terrestrial subsurface.</title>
        <authorList>
            <person name="Probst A.J."/>
            <person name="Ladd B."/>
            <person name="Jarett J.K."/>
            <person name="Geller-Mcgrath D.E."/>
            <person name="Sieber C.M.K."/>
            <person name="Emerson J.B."/>
            <person name="Anantharaman K."/>
            <person name="Thomas B.C."/>
            <person name="Malmstrom R."/>
            <person name="Stieglmeier M."/>
            <person name="Klingl A."/>
            <person name="Woyke T."/>
            <person name="Ryan C.M."/>
            <person name="Banfield J.F."/>
        </authorList>
    </citation>
    <scope>NUCLEOTIDE SEQUENCE [LARGE SCALE GENOMIC DNA]</scope>
</reference>
<organism evidence="2 3">
    <name type="scientific">Candidatus Andersenbacteria bacterium CG10_big_fil_rev_8_21_14_0_10_54_11</name>
    <dbReference type="NCBI Taxonomy" id="1974485"/>
    <lineage>
        <taxon>Bacteria</taxon>
        <taxon>Candidatus Anderseniibacteriota</taxon>
    </lineage>
</organism>
<dbReference type="CDD" id="cd22231">
    <property type="entry name" value="RHH_NikR_HicB-like"/>
    <property type="match status" value="1"/>
</dbReference>
<dbReference type="EMBL" id="PEZP01000010">
    <property type="protein sequence ID" value="PIT98384.1"/>
    <property type="molecule type" value="Genomic_DNA"/>
</dbReference>
<dbReference type="InterPro" id="IPR013321">
    <property type="entry name" value="Arc_rbn_hlx_hlx"/>
</dbReference>
<dbReference type="SUPFAM" id="SSF47598">
    <property type="entry name" value="Ribbon-helix-helix"/>
    <property type="match status" value="1"/>
</dbReference>
<dbReference type="AlphaFoldDB" id="A0A2M6X055"/>
<dbReference type="GO" id="GO:0006355">
    <property type="term" value="P:regulation of DNA-templated transcription"/>
    <property type="evidence" value="ECO:0007669"/>
    <property type="project" value="InterPro"/>
</dbReference>
<sequence>MKSKVITLSLPVKLLKEIDAAAKREGRTRSELMREGCRKYIEDTARWQEVKQNMRRSLAKIGINSEEELYDRMTQWRREEAAAQEKKRKAKGRS</sequence>
<gene>
    <name evidence="2" type="ORF">COT71_00990</name>
</gene>
<dbReference type="InterPro" id="IPR002145">
    <property type="entry name" value="CopG"/>
</dbReference>
<comment type="caution">
    <text evidence="2">The sequence shown here is derived from an EMBL/GenBank/DDBJ whole genome shotgun (WGS) entry which is preliminary data.</text>
</comment>